<dbReference type="InterPro" id="IPR023231">
    <property type="entry name" value="GSKIP_dom_sf"/>
</dbReference>
<dbReference type="GO" id="GO:0003729">
    <property type="term" value="F:mRNA binding"/>
    <property type="evidence" value="ECO:0007669"/>
    <property type="project" value="TreeGrafter"/>
</dbReference>
<dbReference type="InterPro" id="IPR025697">
    <property type="entry name" value="CLU_dom"/>
</dbReference>
<dbReference type="GO" id="GO:0005737">
    <property type="term" value="C:cytoplasm"/>
    <property type="evidence" value="ECO:0007669"/>
    <property type="project" value="TreeGrafter"/>
</dbReference>
<evidence type="ECO:0000259" key="3">
    <source>
        <dbReference type="PROSITE" id="PS51823"/>
    </source>
</evidence>
<evidence type="ECO:0000256" key="2">
    <source>
        <dbReference type="SAM" id="MobiDB-lite"/>
    </source>
</evidence>
<keyword evidence="5" id="KW-1185">Reference proteome</keyword>
<dbReference type="InterPro" id="IPR033646">
    <property type="entry name" value="CLU-central"/>
</dbReference>
<dbReference type="Pfam" id="PF12807">
    <property type="entry name" value="eIF3_p135"/>
    <property type="match status" value="1"/>
</dbReference>
<proteinExistence type="predicted"/>
<dbReference type="Gene3D" id="3.30.2280.10">
    <property type="entry name" value="Hypothetical protein (hspc210)"/>
    <property type="match status" value="1"/>
</dbReference>
<feature type="region of interest" description="Disordered" evidence="2">
    <location>
        <begin position="1325"/>
        <end position="1349"/>
    </location>
</feature>
<evidence type="ECO:0000313" key="5">
    <source>
        <dbReference type="Proteomes" id="UP001292079"/>
    </source>
</evidence>
<dbReference type="CDD" id="cd15466">
    <property type="entry name" value="CLU-central"/>
    <property type="match status" value="1"/>
</dbReference>
<accession>A0AAE2D6D7</accession>
<sequence length="1383" mass="156005">MSDTELNGINGDKISVASSGDSSKLVILSKPEDAQDETPYTVKIIPTHSDPFELQVSSFELVQEIHRVLMDREETCSSTCFSLVLNGQTLDMFAELKSVDGLSDGIELKVVEERYSVREAKNHVRHIHDLLHSIEPYDAYAGREQMSLSFVNTITGDLALERKHFPTRLDIRTDFVPPKYVIPGYSTNSSPPILPLHPMDRDGKPVKCVRQLNYSNWNPPPPARRLLGDLVYLSFHTLEDKRYHITACPRGFYVNMSTDDQFNPHPIQHAYVAHSLIDLLRQLSPGFKRNFECLLKIRAAKHPFERVPTPYQVHSWLAPLIEHSSDSVRKEEAFSSRMACEENLPGQTRDWNEELQVTRELPQGRLTERLLRDRAIFKSNSDFVAAATRAAVSVVNGDIMAINPGETRKQQMFIWNNMFFSLGFDVKDHYKHFGGEYAAYAATSSDLCGVRAYSMLDQAGLYTLGTAIVDYRGYRVTAQTIIPGILEKEQEQLVVYGSIDFGKTVVTDKRYEELLSKTAKQLKIKPHKVVNQSGDTICLYSSVDCKGIVGNDNRTYILDLLRTFPPDLNYLYNGDDIQPQLSPELMKLGYPYQHRHMLATLRQELVEAFFDYRYETFLRLAAQEIQKAKSSVKIDGDDQNTVGVRNGQTDCSITNNDDSFPTKDNLVVTKDQMNHDVTGPSTNTLNSGIATIKSPCKSQSDDLSLMKKLLEGDPDTPKGDVIQEAIRKAAIAVGSLSEDRFEIEFNPDIYQKFVKFSDSEEQSVKVDQELVSSACAFLVLKQIPAFVRDALSLCIMPQDGKALTELMHQRGINVRYLNRLIETVSAHQSLDYLKRMAICEVLLRSAKHLFKTYLQDVDPMLLSVGVAHFLNCFLTACPNLTPLHGIDEQVLKLNRNKKSKKKPKNLRESPEEMAWLNETHSSLWSEIIKEAKEYYHYQISALDIDEFCKIFEVQRIQLLRRFCISVGIQLLLREYNLNPPNGVKHHQKPVFTTEDIVSLYPVVKHLHPHATDAYHYFTTGQARISAGHLQEGFELINEALSLLNGVYGPLHPDIGACNRLLARLSYVMGEHEAALLFQHRATMISERVHGIDNPNTATEYIHFSLYVFACGHISVALQLLYRARYIALLCHGECHPEITQIDTNIGLMLQLVGELDLALIFFENALSLIKMFYGERNLKEAFTCHLISLTYTYRGDFRTALDYEKRRFQIYKERLGPDSDYTKDSDDCLRQLTQQAVTVARKVAELTAATTTKSTVSGDLSSLNSHSNSNHVPVNESLVAKAVLSNPFSNASTTGSLTLPMPTISSVLETLNRVNGILVIQLRGKDGNQQGHGDKNSLSNSDPLEPHVSVSDKICQSKDNLLEQLSKESEHFAAPIKPVIPVL</sequence>
<dbReference type="SUPFAM" id="SSF48452">
    <property type="entry name" value="TPR-like"/>
    <property type="match status" value="1"/>
</dbReference>
<feature type="domain" description="Clu" evidence="3">
    <location>
        <begin position="329"/>
        <end position="571"/>
    </location>
</feature>
<comment type="caution">
    <text evidence="4">The sequence shown here is derived from an EMBL/GenBank/DDBJ whole genome shotgun (WGS) entry which is preliminary data.</text>
</comment>
<dbReference type="PANTHER" id="PTHR12601">
    <property type="entry name" value="EUKARYOTIC TRANSLATION INITIATION FACTOR 3 SUBUNIT EIF-3"/>
    <property type="match status" value="1"/>
</dbReference>
<evidence type="ECO:0000256" key="1">
    <source>
        <dbReference type="ARBA" id="ARBA00022490"/>
    </source>
</evidence>
<feature type="compositionally biased region" description="Polar residues" evidence="2">
    <location>
        <begin position="1327"/>
        <end position="1342"/>
    </location>
</feature>
<dbReference type="GO" id="GO:0048312">
    <property type="term" value="P:intracellular distribution of mitochondria"/>
    <property type="evidence" value="ECO:0007669"/>
    <property type="project" value="TreeGrafter"/>
</dbReference>
<organism evidence="4 5">
    <name type="scientific">Schistosoma mekongi</name>
    <name type="common">Parasitic worm</name>
    <dbReference type="NCBI Taxonomy" id="38744"/>
    <lineage>
        <taxon>Eukaryota</taxon>
        <taxon>Metazoa</taxon>
        <taxon>Spiralia</taxon>
        <taxon>Lophotrochozoa</taxon>
        <taxon>Platyhelminthes</taxon>
        <taxon>Trematoda</taxon>
        <taxon>Digenea</taxon>
        <taxon>Strigeidida</taxon>
        <taxon>Schistosomatoidea</taxon>
        <taxon>Schistosomatidae</taxon>
        <taxon>Schistosoma</taxon>
    </lineage>
</organism>
<dbReference type="InterPro" id="IPR027523">
    <property type="entry name" value="CLU_prot"/>
</dbReference>
<dbReference type="PROSITE" id="PS51823">
    <property type="entry name" value="CLU"/>
    <property type="match status" value="1"/>
</dbReference>
<dbReference type="InterPro" id="IPR028275">
    <property type="entry name" value="CLU_N"/>
</dbReference>
<dbReference type="PANTHER" id="PTHR12601:SF6">
    <property type="entry name" value="CLUSTERED MITOCHONDRIA PROTEIN HOMOLOG"/>
    <property type="match status" value="1"/>
</dbReference>
<dbReference type="EMBL" id="JALJAT010000002">
    <property type="protein sequence ID" value="KAK4473168.1"/>
    <property type="molecule type" value="Genomic_DNA"/>
</dbReference>
<dbReference type="Pfam" id="PF13424">
    <property type="entry name" value="TPR_12"/>
    <property type="match status" value="1"/>
</dbReference>
<evidence type="ECO:0000313" key="4">
    <source>
        <dbReference type="EMBL" id="KAK4473168.1"/>
    </source>
</evidence>
<dbReference type="Pfam" id="PF13236">
    <property type="entry name" value="CLU"/>
    <property type="match status" value="1"/>
</dbReference>
<dbReference type="InterPro" id="IPR011990">
    <property type="entry name" value="TPR-like_helical_dom_sf"/>
</dbReference>
<dbReference type="FunFam" id="3.30.2280.10:FF:000002">
    <property type="entry name" value="Clustered mitochondria protein homolog"/>
    <property type="match status" value="1"/>
</dbReference>
<dbReference type="Pfam" id="PF15044">
    <property type="entry name" value="CLU_N"/>
    <property type="match status" value="1"/>
</dbReference>
<dbReference type="Proteomes" id="UP001292079">
    <property type="component" value="Unassembled WGS sequence"/>
</dbReference>
<name>A0AAE2D6D7_SCHME</name>
<reference evidence="4" key="1">
    <citation type="submission" date="2022-04" db="EMBL/GenBank/DDBJ databases">
        <authorList>
            <person name="Xu L."/>
            <person name="Lv Z."/>
        </authorList>
    </citation>
    <scope>NUCLEOTIDE SEQUENCE</scope>
    <source>
        <strain evidence="4">LV_2022a</strain>
    </source>
</reference>
<protein>
    <recommendedName>
        <fullName evidence="3">Clu domain-containing protein</fullName>
    </recommendedName>
</protein>
<reference evidence="4" key="2">
    <citation type="journal article" date="2023" name="Infect Dis Poverty">
        <title>Chromosome-scale genome of the human blood fluke Schistosoma mekongi and its implications for public health.</title>
        <authorList>
            <person name="Zhou M."/>
            <person name="Xu L."/>
            <person name="Xu D."/>
            <person name="Chen W."/>
            <person name="Khan J."/>
            <person name="Hu Y."/>
            <person name="Huang H."/>
            <person name="Wei H."/>
            <person name="Zhang Y."/>
            <person name="Chusongsang P."/>
            <person name="Tanasarnprasert K."/>
            <person name="Hu X."/>
            <person name="Limpanont Y."/>
            <person name="Lv Z."/>
        </authorList>
    </citation>
    <scope>NUCLEOTIDE SEQUENCE</scope>
    <source>
        <strain evidence="4">LV_2022a</strain>
    </source>
</reference>
<keyword evidence="1" id="KW-0963">Cytoplasm</keyword>
<dbReference type="SUPFAM" id="SSF103107">
    <property type="entry name" value="Hypothetical protein c14orf129, hspc210"/>
    <property type="match status" value="1"/>
</dbReference>
<dbReference type="Gene3D" id="1.25.40.10">
    <property type="entry name" value="Tetratricopeptide repeat domain"/>
    <property type="match status" value="1"/>
</dbReference>
<gene>
    <name evidence="4" type="ORF">MN116_002742</name>
</gene>